<dbReference type="EMBL" id="LAZR01012592">
    <property type="protein sequence ID" value="KKM26017.1"/>
    <property type="molecule type" value="Genomic_DNA"/>
</dbReference>
<dbReference type="Pfam" id="PF04480">
    <property type="entry name" value="DUF559"/>
    <property type="match status" value="1"/>
</dbReference>
<dbReference type="AlphaFoldDB" id="A0A0F9IEX8"/>
<dbReference type="InterPro" id="IPR007569">
    <property type="entry name" value="DUF559"/>
</dbReference>
<dbReference type="Gene3D" id="3.40.960.10">
    <property type="entry name" value="VSR Endonuclease"/>
    <property type="match status" value="1"/>
</dbReference>
<reference evidence="2" key="1">
    <citation type="journal article" date="2015" name="Nature">
        <title>Complex archaea that bridge the gap between prokaryotes and eukaryotes.</title>
        <authorList>
            <person name="Spang A."/>
            <person name="Saw J.H."/>
            <person name="Jorgensen S.L."/>
            <person name="Zaremba-Niedzwiedzka K."/>
            <person name="Martijn J."/>
            <person name="Lind A.E."/>
            <person name="van Eijk R."/>
            <person name="Schleper C."/>
            <person name="Guy L."/>
            <person name="Ettema T.J."/>
        </authorList>
    </citation>
    <scope>NUCLEOTIDE SEQUENCE</scope>
</reference>
<accession>A0A0F9IEX8</accession>
<gene>
    <name evidence="2" type="ORF">LCGC14_1589150</name>
</gene>
<comment type="caution">
    <text evidence="2">The sequence shown here is derived from an EMBL/GenBank/DDBJ whole genome shotgun (WGS) entry which is preliminary data.</text>
</comment>
<feature type="domain" description="DUF559" evidence="1">
    <location>
        <begin position="50"/>
        <end position="105"/>
    </location>
</feature>
<name>A0A0F9IEX8_9ZZZZ</name>
<organism evidence="2">
    <name type="scientific">marine sediment metagenome</name>
    <dbReference type="NCBI Taxonomy" id="412755"/>
    <lineage>
        <taxon>unclassified sequences</taxon>
        <taxon>metagenomes</taxon>
        <taxon>ecological metagenomes</taxon>
    </lineage>
</organism>
<evidence type="ECO:0000259" key="1">
    <source>
        <dbReference type="Pfam" id="PF04480"/>
    </source>
</evidence>
<proteinExistence type="predicted"/>
<protein>
    <recommendedName>
        <fullName evidence="1">DUF559 domain-containing protein</fullName>
    </recommendedName>
</protein>
<evidence type="ECO:0000313" key="2">
    <source>
        <dbReference type="EMBL" id="KKM26017.1"/>
    </source>
</evidence>
<sequence length="137" mass="15733">MRQSRQQRTPTTEPMENELSQFHGLVNEALDMAGIAHEDEYPISVGGKDYQLDCWLPEYYACVEADGKGHTGKLRKDKVRDALLDSAGIPTLRITQKMVDSNSAEELAVHLRLWVLSIFGTIDERRKRRENRDAMWD</sequence>